<feature type="signal peptide" evidence="1">
    <location>
        <begin position="1"/>
        <end position="20"/>
    </location>
</feature>
<dbReference type="EMBL" id="JADYXP020000024">
    <property type="protein sequence ID" value="KAL0101466.1"/>
    <property type="molecule type" value="Genomic_DNA"/>
</dbReference>
<sequence length="119" mass="13669">MARLSFVLTIIAVTLACVLAEETYSTRYDNVDIDGVLSNEKLRMQYYNCFMDTAPCKTADAKFFKGVIGEALQTQCKKCSEKQKALLDRMADWYTKNKPEQWDAFVRKTVEDALKKKGY</sequence>
<evidence type="ECO:0000313" key="3">
    <source>
        <dbReference type="Proteomes" id="UP001430953"/>
    </source>
</evidence>
<dbReference type="Gene3D" id="1.10.2080.10">
    <property type="entry name" value="Insect odorant-binding protein A10/Ejaculatory bulb-specific protein 3"/>
    <property type="match status" value="1"/>
</dbReference>
<feature type="chain" id="PRO_5043788938" description="Chemosensory protein" evidence="1">
    <location>
        <begin position="21"/>
        <end position="119"/>
    </location>
</feature>
<accession>A0AAW2ECQ8</accession>
<dbReference type="PROSITE" id="PS51257">
    <property type="entry name" value="PROKAR_LIPOPROTEIN"/>
    <property type="match status" value="1"/>
</dbReference>
<comment type="caution">
    <text evidence="2">The sequence shown here is derived from an EMBL/GenBank/DDBJ whole genome shotgun (WGS) entry which is preliminary data.</text>
</comment>
<dbReference type="InterPro" id="IPR005055">
    <property type="entry name" value="A10/PebIII"/>
</dbReference>
<dbReference type="Proteomes" id="UP001430953">
    <property type="component" value="Unassembled WGS sequence"/>
</dbReference>
<organism evidence="2 3">
    <name type="scientific">Cardiocondyla obscurior</name>
    <dbReference type="NCBI Taxonomy" id="286306"/>
    <lineage>
        <taxon>Eukaryota</taxon>
        <taxon>Metazoa</taxon>
        <taxon>Ecdysozoa</taxon>
        <taxon>Arthropoda</taxon>
        <taxon>Hexapoda</taxon>
        <taxon>Insecta</taxon>
        <taxon>Pterygota</taxon>
        <taxon>Neoptera</taxon>
        <taxon>Endopterygota</taxon>
        <taxon>Hymenoptera</taxon>
        <taxon>Apocrita</taxon>
        <taxon>Aculeata</taxon>
        <taxon>Formicoidea</taxon>
        <taxon>Formicidae</taxon>
        <taxon>Myrmicinae</taxon>
        <taxon>Cardiocondyla</taxon>
    </lineage>
</organism>
<gene>
    <name evidence="2" type="ORF">PUN28_018948</name>
</gene>
<name>A0AAW2ECQ8_9HYME</name>
<dbReference type="InterPro" id="IPR036682">
    <property type="entry name" value="OS_D_A10/PebIII_sf"/>
</dbReference>
<keyword evidence="1" id="KW-0732">Signal</keyword>
<dbReference type="AlphaFoldDB" id="A0AAW2ECQ8"/>
<dbReference type="PANTHER" id="PTHR11257">
    <property type="entry name" value="CHEMOSENSORY PROTEIN-RELATED"/>
    <property type="match status" value="1"/>
</dbReference>
<proteinExistence type="predicted"/>
<dbReference type="PANTHER" id="PTHR11257:SF13">
    <property type="entry name" value="GEO07322P1"/>
    <property type="match status" value="1"/>
</dbReference>
<dbReference type="Pfam" id="PF03392">
    <property type="entry name" value="OS-D"/>
    <property type="match status" value="1"/>
</dbReference>
<evidence type="ECO:0000256" key="1">
    <source>
        <dbReference type="SAM" id="SignalP"/>
    </source>
</evidence>
<reference evidence="2 3" key="1">
    <citation type="submission" date="2023-03" db="EMBL/GenBank/DDBJ databases">
        <title>High recombination rates correlate with genetic variation in Cardiocondyla obscurior ants.</title>
        <authorList>
            <person name="Errbii M."/>
        </authorList>
    </citation>
    <scope>NUCLEOTIDE SEQUENCE [LARGE SCALE GENOMIC DNA]</scope>
    <source>
        <strain evidence="2">Alpha-2009</strain>
        <tissue evidence="2">Whole body</tissue>
    </source>
</reference>
<protein>
    <recommendedName>
        <fullName evidence="4">Chemosensory protein</fullName>
    </recommendedName>
</protein>
<evidence type="ECO:0000313" key="2">
    <source>
        <dbReference type="EMBL" id="KAL0101466.1"/>
    </source>
</evidence>
<dbReference type="SUPFAM" id="SSF100910">
    <property type="entry name" value="Chemosensory protein Csp2"/>
    <property type="match status" value="1"/>
</dbReference>
<keyword evidence="3" id="KW-1185">Reference proteome</keyword>
<evidence type="ECO:0008006" key="4">
    <source>
        <dbReference type="Google" id="ProtNLM"/>
    </source>
</evidence>